<evidence type="ECO:0000256" key="1">
    <source>
        <dbReference type="ARBA" id="ARBA00022490"/>
    </source>
</evidence>
<dbReference type="Proteomes" id="UP000192727">
    <property type="component" value="Chromosome"/>
</dbReference>
<keyword evidence="4" id="KW-0547">Nucleotide-binding</keyword>
<dbReference type="AlphaFoldDB" id="A0A1U9YN83"/>
<dbReference type="EMBL" id="CP020557">
    <property type="protein sequence ID" value="ARF68274.1"/>
    <property type="molecule type" value="Genomic_DNA"/>
</dbReference>
<keyword evidence="3" id="KW-0479">Metal-binding</keyword>
<dbReference type="RefSeq" id="WP_024095496.1">
    <property type="nucleotide sequence ID" value="NZ_CP019794.1"/>
</dbReference>
<dbReference type="GO" id="GO:0016779">
    <property type="term" value="F:nucleotidyltransferase activity"/>
    <property type="evidence" value="ECO:0007669"/>
    <property type="project" value="UniProtKB-KW"/>
</dbReference>
<dbReference type="GeneID" id="64220941"/>
<name>A0A1U9YN83_9BACL</name>
<protein>
    <submittedName>
        <fullName evidence="8">Molybdenum cofactor guanylyltransferase</fullName>
    </submittedName>
</protein>
<dbReference type="CDD" id="cd02503">
    <property type="entry name" value="MobA"/>
    <property type="match status" value="1"/>
</dbReference>
<dbReference type="PANTHER" id="PTHR19136:SF81">
    <property type="entry name" value="MOLYBDENUM COFACTOR GUANYLYLTRANSFERASE"/>
    <property type="match status" value="1"/>
</dbReference>
<dbReference type="InterPro" id="IPR013482">
    <property type="entry name" value="Molybde_CF_guanTrfase"/>
</dbReference>
<dbReference type="GO" id="GO:0006777">
    <property type="term" value="P:Mo-molybdopterin cofactor biosynthetic process"/>
    <property type="evidence" value="ECO:0007669"/>
    <property type="project" value="UniProtKB-KW"/>
</dbReference>
<dbReference type="InterPro" id="IPR025877">
    <property type="entry name" value="MobA-like_NTP_Trfase"/>
</dbReference>
<dbReference type="GO" id="GO:0046872">
    <property type="term" value="F:metal ion binding"/>
    <property type="evidence" value="ECO:0007669"/>
    <property type="project" value="UniProtKB-KW"/>
</dbReference>
<keyword evidence="8" id="KW-0548">Nucleotidyltransferase</keyword>
<evidence type="ECO:0000313" key="9">
    <source>
        <dbReference type="Proteomes" id="UP000192727"/>
    </source>
</evidence>
<dbReference type="PANTHER" id="PTHR19136">
    <property type="entry name" value="MOLYBDENUM COFACTOR GUANYLYLTRANSFERASE"/>
    <property type="match status" value="1"/>
</dbReference>
<gene>
    <name evidence="8" type="ORF">B7C51_11320</name>
</gene>
<dbReference type="Pfam" id="PF12804">
    <property type="entry name" value="NTP_transf_3"/>
    <property type="match status" value="1"/>
</dbReference>
<evidence type="ECO:0000313" key="8">
    <source>
        <dbReference type="EMBL" id="ARF68274.1"/>
    </source>
</evidence>
<evidence type="ECO:0000256" key="6">
    <source>
        <dbReference type="ARBA" id="ARBA00023134"/>
    </source>
</evidence>
<keyword evidence="5" id="KW-0460">Magnesium</keyword>
<keyword evidence="2 8" id="KW-0808">Transferase</keyword>
<organism evidence="8 9">
    <name type="scientific">Paenibacillus larvae subsp. pulvifaciens</name>
    <dbReference type="NCBI Taxonomy" id="1477"/>
    <lineage>
        <taxon>Bacteria</taxon>
        <taxon>Bacillati</taxon>
        <taxon>Bacillota</taxon>
        <taxon>Bacilli</taxon>
        <taxon>Bacillales</taxon>
        <taxon>Paenibacillaceae</taxon>
        <taxon>Paenibacillus</taxon>
    </lineage>
</organism>
<keyword evidence="6" id="KW-0342">GTP-binding</keyword>
<evidence type="ECO:0000256" key="3">
    <source>
        <dbReference type="ARBA" id="ARBA00022723"/>
    </source>
</evidence>
<dbReference type="Gene3D" id="3.90.550.10">
    <property type="entry name" value="Spore Coat Polysaccharide Biosynthesis Protein SpsA, Chain A"/>
    <property type="match status" value="1"/>
</dbReference>
<dbReference type="SUPFAM" id="SSF53448">
    <property type="entry name" value="Nucleotide-diphospho-sugar transferases"/>
    <property type="match status" value="1"/>
</dbReference>
<proteinExistence type="predicted"/>
<reference evidence="8 9" key="1">
    <citation type="submission" date="2017-03" db="EMBL/GenBank/DDBJ databases">
        <title>Paenibacillus larvae genome sequencing.</title>
        <authorList>
            <person name="Dingman D.W."/>
        </authorList>
    </citation>
    <scope>NUCLEOTIDE SEQUENCE [LARGE SCALE GENOMIC DNA]</scope>
    <source>
        <strain evidence="8 9">SAG 10367</strain>
    </source>
</reference>
<dbReference type="InterPro" id="IPR029044">
    <property type="entry name" value="Nucleotide-diphossugar_trans"/>
</dbReference>
<evidence type="ECO:0000256" key="7">
    <source>
        <dbReference type="ARBA" id="ARBA00023150"/>
    </source>
</evidence>
<keyword evidence="1" id="KW-0963">Cytoplasm</keyword>
<accession>A0A1U9YN83</accession>
<keyword evidence="7" id="KW-0501">Molybdenum cofactor biosynthesis</keyword>
<evidence type="ECO:0000256" key="2">
    <source>
        <dbReference type="ARBA" id="ARBA00022679"/>
    </source>
</evidence>
<evidence type="ECO:0000256" key="4">
    <source>
        <dbReference type="ARBA" id="ARBA00022741"/>
    </source>
</evidence>
<sequence>MRPDRGLAGVLVMGGENSRMGRPKGLVNIQGEPLFIRTLREMEKGCYERIIVTNTPWLYKPLLAEPVSMISDVYPGKGPLSGFHAVMHGSSSEFFWMVGCDMPFVSWEAGLLLWKKLLASRCKLAVPCLSGQIEPLHGIYHRSCLSGIERLLESGAQSGLIRWIRKESALFLKEADFNEAGIPLGFTDSFNTPDEFDRLMNSTGLRPSGGA</sequence>
<evidence type="ECO:0000256" key="5">
    <source>
        <dbReference type="ARBA" id="ARBA00022842"/>
    </source>
</evidence>
<dbReference type="GO" id="GO:0005525">
    <property type="term" value="F:GTP binding"/>
    <property type="evidence" value="ECO:0007669"/>
    <property type="project" value="UniProtKB-KW"/>
</dbReference>